<dbReference type="Proteomes" id="UP000313849">
    <property type="component" value="Unassembled WGS sequence"/>
</dbReference>
<evidence type="ECO:0000313" key="3">
    <source>
        <dbReference type="Proteomes" id="UP000313849"/>
    </source>
</evidence>
<feature type="transmembrane region" description="Helical" evidence="1">
    <location>
        <begin position="113"/>
        <end position="135"/>
    </location>
</feature>
<reference evidence="2 3" key="1">
    <citation type="submission" date="2019-06" db="EMBL/GenBank/DDBJ databases">
        <title>Draft genome sequence of Miniimonas arenae KCTC 19750T isolated from sea sand.</title>
        <authorList>
            <person name="Park S.-J."/>
        </authorList>
    </citation>
    <scope>NUCLEOTIDE SEQUENCE [LARGE SCALE GENOMIC DNA]</scope>
    <source>
        <strain evidence="2 3">KCTC 19750</strain>
    </source>
</reference>
<keyword evidence="1" id="KW-0472">Membrane</keyword>
<keyword evidence="1" id="KW-0812">Transmembrane</keyword>
<dbReference type="AlphaFoldDB" id="A0A5C5BFY3"/>
<name>A0A5C5BFY3_9MICO</name>
<dbReference type="EMBL" id="VENP01000009">
    <property type="protein sequence ID" value="TNU76264.1"/>
    <property type="molecule type" value="Genomic_DNA"/>
</dbReference>
<feature type="transmembrane region" description="Helical" evidence="1">
    <location>
        <begin position="155"/>
        <end position="182"/>
    </location>
</feature>
<feature type="transmembrane region" description="Helical" evidence="1">
    <location>
        <begin position="54"/>
        <end position="73"/>
    </location>
</feature>
<organism evidence="2 3">
    <name type="scientific">Miniimonas arenae</name>
    <dbReference type="NCBI Taxonomy" id="676201"/>
    <lineage>
        <taxon>Bacteria</taxon>
        <taxon>Bacillati</taxon>
        <taxon>Actinomycetota</taxon>
        <taxon>Actinomycetes</taxon>
        <taxon>Micrococcales</taxon>
        <taxon>Beutenbergiaceae</taxon>
        <taxon>Miniimonas</taxon>
    </lineage>
</organism>
<evidence type="ECO:0000256" key="1">
    <source>
        <dbReference type="SAM" id="Phobius"/>
    </source>
</evidence>
<sequence>MGLALRERIAIYLAPTLAGVDAVLGILVFALAPAVAFGTVAAMLLLVGRRADRTASAGGLGVLGSALLIYLLIYEQDGSLRAQRLEYLDQAFSTALWSLDDPGDAGDRIPDSLSVTVLVIVAVAFLLRVGGAWLLDRWKNARESSGQPAGLPARVLAGVLRVLVAYAEIVWIVLAVVSLSAIQDEFGTWWSERAVVHAVSAWWTGLGLPDVTGVVGALATAGGVLVGAVVAGLVVPLVWLALAAIVYGSRFGDVAGVAERAARLTSAAQQRVTSVVRLRRGTGRGTDLARLERSWARLTEPEGRWDALGGAGGLVLALGPVPVLVYCVAFLLVQQVQYPIWWLAELLPLTRRSDWGPVSVLVEACITVVTLTLTVAVVAAAADRALRLAGLGTALQRGLTQGRPPSLGQTLENAQVEVVQPIGVPPAQLSGTGNDQ</sequence>
<keyword evidence="1" id="KW-1133">Transmembrane helix</keyword>
<protein>
    <submittedName>
        <fullName evidence="2">Uncharacterized protein</fullName>
    </submittedName>
</protein>
<accession>A0A5C5BFY3</accession>
<feature type="transmembrane region" description="Helical" evidence="1">
    <location>
        <begin position="214"/>
        <end position="242"/>
    </location>
</feature>
<gene>
    <name evidence="2" type="ORF">FH969_04030</name>
</gene>
<dbReference type="OrthoDB" id="3322395at2"/>
<proteinExistence type="predicted"/>
<feature type="transmembrane region" description="Helical" evidence="1">
    <location>
        <begin position="358"/>
        <end position="382"/>
    </location>
</feature>
<evidence type="ECO:0000313" key="2">
    <source>
        <dbReference type="EMBL" id="TNU76264.1"/>
    </source>
</evidence>
<comment type="caution">
    <text evidence="2">The sequence shown here is derived from an EMBL/GenBank/DDBJ whole genome shotgun (WGS) entry which is preliminary data.</text>
</comment>
<feature type="transmembrane region" description="Helical" evidence="1">
    <location>
        <begin position="314"/>
        <end position="338"/>
    </location>
</feature>
<feature type="transmembrane region" description="Helical" evidence="1">
    <location>
        <begin position="22"/>
        <end position="47"/>
    </location>
</feature>
<keyword evidence="3" id="KW-1185">Reference proteome</keyword>